<evidence type="ECO:0000313" key="2">
    <source>
        <dbReference type="Proteomes" id="UP001056778"/>
    </source>
</evidence>
<accession>A0ACB9T2D5</accession>
<name>A0ACB9T2D5_HOLOL</name>
<proteinExistence type="predicted"/>
<sequence length="634" mass="72742">MSVLLGSKPRFVRVNTILISVSDAVDSFRNEGWRLVHQKDAKDYDGFLENIAHLAEDQFMVDIHIPELLIFPPNTEFHTHQAYRDRLILLQDKASCLPAHILKAEPGSIVLDMCAAPGMKTSHLAAKLNNNGKLYAVDLDSKRLKTLEDLMEKVGVTCVETINKDVLQVTNIHCKDVEYILVDPSCSGSGIVGRLDLIEPTVTAETRIQKLRGFQIMILKHALRRFPNAKRVVYSTCSIYPEENEEVIQEVIMQIKNYKLIDAASVLKGPWKNFGSDKYGDIGKFCLYAKPEKDMCNGFFIAVFERLKDGEENKYFVANPRLENAKSEQHVAKGTKVRTNSESIPDTEIRVEPKHKNKKNKKKRKKCPNIENQLSNEQTVDINREESKKNGHNIENLDENDSSKDNKSQDGFPDDENRIQKKKKKKKNKTELETDNYEQDKQLQSTDNCNDYEICTKKDKKRKKCKTISDQNESSVDQQIEHSEEMYAKKIKKNKKMKTNDDLIGEDVDQIIPENHNDCNEISTNKAKKKKKRKPDEGLTKENVDEPVIKSLKDCALEDSCIKPKKKKREHSDDSTLNTNDTDLCSKRKKRKKSTIDLDINERDLALMPQDEHNGKSKKEKKKHKHSVNAESIY</sequence>
<keyword evidence="2" id="KW-1185">Reference proteome</keyword>
<comment type="caution">
    <text evidence="1">The sequence shown here is derived from an EMBL/GenBank/DDBJ whole genome shotgun (WGS) entry which is preliminary data.</text>
</comment>
<gene>
    <name evidence="1" type="ORF">MML48_5g00008724</name>
</gene>
<dbReference type="EMBL" id="CM043019">
    <property type="protein sequence ID" value="KAI4460970.1"/>
    <property type="molecule type" value="Genomic_DNA"/>
</dbReference>
<dbReference type="Proteomes" id="UP001056778">
    <property type="component" value="Chromosome 5"/>
</dbReference>
<protein>
    <submittedName>
        <fullName evidence="1">Uncharacterized protein</fullName>
    </submittedName>
</protein>
<evidence type="ECO:0000313" key="1">
    <source>
        <dbReference type="EMBL" id="KAI4460970.1"/>
    </source>
</evidence>
<reference evidence="1" key="1">
    <citation type="submission" date="2022-04" db="EMBL/GenBank/DDBJ databases">
        <title>Chromosome-scale genome assembly of Holotrichia oblita Faldermann.</title>
        <authorList>
            <person name="Rongchong L."/>
        </authorList>
    </citation>
    <scope>NUCLEOTIDE SEQUENCE</scope>
    <source>
        <strain evidence="1">81SQS9</strain>
    </source>
</reference>
<organism evidence="1 2">
    <name type="scientific">Holotrichia oblita</name>
    <name type="common">Chafer beetle</name>
    <dbReference type="NCBI Taxonomy" id="644536"/>
    <lineage>
        <taxon>Eukaryota</taxon>
        <taxon>Metazoa</taxon>
        <taxon>Ecdysozoa</taxon>
        <taxon>Arthropoda</taxon>
        <taxon>Hexapoda</taxon>
        <taxon>Insecta</taxon>
        <taxon>Pterygota</taxon>
        <taxon>Neoptera</taxon>
        <taxon>Endopterygota</taxon>
        <taxon>Coleoptera</taxon>
        <taxon>Polyphaga</taxon>
        <taxon>Scarabaeiformia</taxon>
        <taxon>Scarabaeidae</taxon>
        <taxon>Melolonthinae</taxon>
        <taxon>Holotrichia</taxon>
    </lineage>
</organism>